<feature type="transmembrane region" description="Helical" evidence="8">
    <location>
        <begin position="14"/>
        <end position="35"/>
    </location>
</feature>
<keyword evidence="4 8" id="KW-1003">Cell membrane</keyword>
<accession>A0A1G9JUG5</accession>
<dbReference type="InterPro" id="IPR002781">
    <property type="entry name" value="TM_pro_TauE-like"/>
</dbReference>
<keyword evidence="5 8" id="KW-0812">Transmembrane</keyword>
<dbReference type="OrthoDB" id="554695at2"/>
<keyword evidence="7 8" id="KW-0472">Membrane</keyword>
<evidence type="ECO:0000256" key="5">
    <source>
        <dbReference type="ARBA" id="ARBA00022692"/>
    </source>
</evidence>
<evidence type="ECO:0000256" key="6">
    <source>
        <dbReference type="ARBA" id="ARBA00022989"/>
    </source>
</evidence>
<keyword evidence="3" id="KW-0813">Transport</keyword>
<feature type="transmembrane region" description="Helical" evidence="8">
    <location>
        <begin position="219"/>
        <end position="243"/>
    </location>
</feature>
<dbReference type="AlphaFoldDB" id="A0A1G9JUG5"/>
<evidence type="ECO:0000313" key="9">
    <source>
        <dbReference type="EMBL" id="SDL41177.1"/>
    </source>
</evidence>
<comment type="similarity">
    <text evidence="2 8">Belongs to the 4-toluene sulfonate uptake permease (TSUP) (TC 2.A.102) family.</text>
</comment>
<comment type="subcellular location">
    <subcellularLocation>
        <location evidence="1 8">Cell membrane</location>
        <topology evidence="1 8">Multi-pass membrane protein</topology>
    </subcellularLocation>
</comment>
<feature type="transmembrane region" description="Helical" evidence="8">
    <location>
        <begin position="118"/>
        <end position="136"/>
    </location>
</feature>
<organism evidence="9 10">
    <name type="scientific">Tessaracoccus oleiagri</name>
    <dbReference type="NCBI Taxonomy" id="686624"/>
    <lineage>
        <taxon>Bacteria</taxon>
        <taxon>Bacillati</taxon>
        <taxon>Actinomycetota</taxon>
        <taxon>Actinomycetes</taxon>
        <taxon>Propionibacteriales</taxon>
        <taxon>Propionibacteriaceae</taxon>
        <taxon>Tessaracoccus</taxon>
    </lineage>
</organism>
<dbReference type="STRING" id="686624.SAMN04488242_1479"/>
<protein>
    <recommendedName>
        <fullName evidence="8">Probable membrane transporter protein</fullName>
    </recommendedName>
</protein>
<keyword evidence="6 8" id="KW-1133">Transmembrane helix</keyword>
<keyword evidence="10" id="KW-1185">Reference proteome</keyword>
<evidence type="ECO:0000256" key="2">
    <source>
        <dbReference type="ARBA" id="ARBA00009142"/>
    </source>
</evidence>
<dbReference type="EMBL" id="FNGP01000002">
    <property type="protein sequence ID" value="SDL41177.1"/>
    <property type="molecule type" value="Genomic_DNA"/>
</dbReference>
<evidence type="ECO:0000313" key="10">
    <source>
        <dbReference type="Proteomes" id="UP000199475"/>
    </source>
</evidence>
<gene>
    <name evidence="9" type="ORF">SAMN04488242_1479</name>
</gene>
<reference evidence="9 10" key="1">
    <citation type="submission" date="2016-10" db="EMBL/GenBank/DDBJ databases">
        <authorList>
            <person name="de Groot N.N."/>
        </authorList>
    </citation>
    <scope>NUCLEOTIDE SEQUENCE [LARGE SCALE GENOMIC DNA]</scope>
    <source>
        <strain evidence="9 10">CGMCC 1.9159</strain>
    </source>
</reference>
<feature type="transmembrane region" description="Helical" evidence="8">
    <location>
        <begin position="90"/>
        <end position="112"/>
    </location>
</feature>
<proteinExistence type="inferred from homology"/>
<feature type="transmembrane region" description="Helical" evidence="8">
    <location>
        <begin position="148"/>
        <end position="167"/>
    </location>
</feature>
<dbReference type="PANTHER" id="PTHR30269:SF0">
    <property type="entry name" value="MEMBRANE TRANSPORTER PROTEIN YFCA-RELATED"/>
    <property type="match status" value="1"/>
</dbReference>
<name>A0A1G9JUG5_9ACTN</name>
<dbReference type="Proteomes" id="UP000199475">
    <property type="component" value="Unassembled WGS sequence"/>
</dbReference>
<dbReference type="PANTHER" id="PTHR30269">
    <property type="entry name" value="TRANSMEMBRANE PROTEIN YFCA"/>
    <property type="match status" value="1"/>
</dbReference>
<evidence type="ECO:0000256" key="3">
    <source>
        <dbReference type="ARBA" id="ARBA00022448"/>
    </source>
</evidence>
<dbReference type="GO" id="GO:0005886">
    <property type="term" value="C:plasma membrane"/>
    <property type="evidence" value="ECO:0007669"/>
    <property type="project" value="UniProtKB-SubCell"/>
</dbReference>
<dbReference type="Pfam" id="PF01925">
    <property type="entry name" value="TauE"/>
    <property type="match status" value="1"/>
</dbReference>
<evidence type="ECO:0000256" key="1">
    <source>
        <dbReference type="ARBA" id="ARBA00004651"/>
    </source>
</evidence>
<feature type="transmembrane region" description="Helical" evidence="8">
    <location>
        <begin position="179"/>
        <end position="198"/>
    </location>
</feature>
<evidence type="ECO:0000256" key="7">
    <source>
        <dbReference type="ARBA" id="ARBA00023136"/>
    </source>
</evidence>
<dbReference type="InterPro" id="IPR052017">
    <property type="entry name" value="TSUP"/>
</dbReference>
<evidence type="ECO:0000256" key="4">
    <source>
        <dbReference type="ARBA" id="ARBA00022475"/>
    </source>
</evidence>
<feature type="transmembrane region" description="Helical" evidence="8">
    <location>
        <begin position="249"/>
        <end position="267"/>
    </location>
</feature>
<sequence length="278" mass="28615">MLAVVPDFAPLADWLPVTAPVLAMLIVAAGFAGWIDAVVGGGGLIQLPALVIGVPKDVATPFVLGTNKISSFAGTLSASWVYLKRIKVELALLVPLVIGAFLGSAVGASLSRYLPREWLTPVVLVAVVGVGAYVFTKPKLGLHHKPQHTGRAAGVRAAVIGLIVGLYDGLLGPGTGSFFVILIVVVLGYGFLQASVNAKIANLTTNVAAIGVYGIHGELLLVLGGLMALANITGGIIGAHMAVANGNAFIRRVFLVVTAILVVKLGYDTVVEFLPSAR</sequence>
<evidence type="ECO:0000256" key="8">
    <source>
        <dbReference type="RuleBase" id="RU363041"/>
    </source>
</evidence>